<evidence type="ECO:0000313" key="2">
    <source>
        <dbReference type="EMBL" id="NYT87030.1"/>
    </source>
</evidence>
<dbReference type="Proteomes" id="UP000554144">
    <property type="component" value="Unassembled WGS sequence"/>
</dbReference>
<accession>A0A853H4T4</accession>
<gene>
    <name evidence="2" type="ORF">H0A62_15645</name>
</gene>
<feature type="chain" id="PRO_5032637036" description="DUF3108 domain-containing protein" evidence="1">
    <location>
        <begin position="24"/>
        <end position="240"/>
    </location>
</feature>
<comment type="caution">
    <text evidence="2">The sequence shown here is derived from an EMBL/GenBank/DDBJ whole genome shotgun (WGS) entry which is preliminary data.</text>
</comment>
<dbReference type="OrthoDB" id="8962610at2"/>
<evidence type="ECO:0000313" key="3">
    <source>
        <dbReference type="Proteomes" id="UP000554144"/>
    </source>
</evidence>
<keyword evidence="1" id="KW-0732">Signal</keyword>
<evidence type="ECO:0008006" key="4">
    <source>
        <dbReference type="Google" id="ProtNLM"/>
    </source>
</evidence>
<evidence type="ECO:0000256" key="1">
    <source>
        <dbReference type="SAM" id="SignalP"/>
    </source>
</evidence>
<proteinExistence type="predicted"/>
<keyword evidence="3" id="KW-1185">Reference proteome</keyword>
<name>A0A853H4T4_9BURK</name>
<dbReference type="AlphaFoldDB" id="A0A853H4T4"/>
<organism evidence="2 3">
    <name type="scientific">Pollutimonas harenae</name>
    <dbReference type="NCBI Taxonomy" id="657015"/>
    <lineage>
        <taxon>Bacteria</taxon>
        <taxon>Pseudomonadati</taxon>
        <taxon>Pseudomonadota</taxon>
        <taxon>Betaproteobacteria</taxon>
        <taxon>Burkholderiales</taxon>
        <taxon>Alcaligenaceae</taxon>
        <taxon>Pollutimonas</taxon>
    </lineage>
</organism>
<feature type="signal peptide" evidence="1">
    <location>
        <begin position="1"/>
        <end position="23"/>
    </location>
</feature>
<sequence length="240" mass="25805">MRTFWCSSVAALLIGLTASPASAGLCQAPFMHNGGQVQLTGSGGLQLGADLAFSEVSKQGDDHCDARVQGTATYGLAGLPPGKSTLDYWMTVRNGQASFERPGANGTRVAADGRFDLRMLGLFAYGEPISRSGQTFPELNFQINLDKKKIQTQPIVVHTGVKTVGERQTMQTAAGQQSCWPINYTRRIEATQASFNGLVLPIPAMTASVTDWFCPDLNMVMRQDSKQNGVSSVVEVTKIK</sequence>
<dbReference type="Gene3D" id="2.40.360.20">
    <property type="match status" value="1"/>
</dbReference>
<dbReference type="RefSeq" id="WP_130040638.1">
    <property type="nucleotide sequence ID" value="NZ_JACCEV010000007.1"/>
</dbReference>
<reference evidence="2 3" key="1">
    <citation type="submission" date="2020-07" db="EMBL/GenBank/DDBJ databases">
        <title>Taxonomic revisions and descriptions of new bacterial species based on genomic comparisons in the high-G+C-content subgroup of the family Alcaligenaceae.</title>
        <authorList>
            <person name="Szabo A."/>
            <person name="Felfoldi T."/>
        </authorList>
    </citation>
    <scope>NUCLEOTIDE SEQUENCE [LARGE SCALE GENOMIC DNA]</scope>
    <source>
        <strain evidence="2 3">DSM 25667</strain>
    </source>
</reference>
<protein>
    <recommendedName>
        <fullName evidence="4">DUF3108 domain-containing protein</fullName>
    </recommendedName>
</protein>
<dbReference type="EMBL" id="JACCEV010000007">
    <property type="protein sequence ID" value="NYT87030.1"/>
    <property type="molecule type" value="Genomic_DNA"/>
</dbReference>